<dbReference type="Proteomes" id="UP001292094">
    <property type="component" value="Unassembled WGS sequence"/>
</dbReference>
<dbReference type="EMBL" id="JAWZYT010000839">
    <property type="protein sequence ID" value="KAK4318408.1"/>
    <property type="molecule type" value="Genomic_DNA"/>
</dbReference>
<feature type="compositionally biased region" description="Basic and acidic residues" evidence="1">
    <location>
        <begin position="45"/>
        <end position="107"/>
    </location>
</feature>
<feature type="compositionally biased region" description="Acidic residues" evidence="1">
    <location>
        <begin position="1"/>
        <end position="14"/>
    </location>
</feature>
<sequence length="155" mass="17579">MRSDESEVCIEGEDERGWRNESGSKFGTGKGQGEVEGGKEAGGGGERERGRGRWREGKRQGEVERGKDGGGGGGRERWRWRRGEGGEEEGKKRGREEHRQRKGGKEKAVNILRFMTMGKGKRKMKKRSRLSVVERVDSPSVFWRWGVPRPLAPRR</sequence>
<feature type="compositionally biased region" description="Gly residues" evidence="1">
    <location>
        <begin position="26"/>
        <end position="44"/>
    </location>
</feature>
<dbReference type="AlphaFoldDB" id="A0AAE1UBU5"/>
<evidence type="ECO:0000313" key="2">
    <source>
        <dbReference type="EMBL" id="KAK4318408.1"/>
    </source>
</evidence>
<name>A0AAE1UBU5_9EUCA</name>
<feature type="region of interest" description="Disordered" evidence="1">
    <location>
        <begin position="1"/>
        <end position="107"/>
    </location>
</feature>
<proteinExistence type="predicted"/>
<gene>
    <name evidence="2" type="ORF">Pmani_010603</name>
</gene>
<organism evidence="2 3">
    <name type="scientific">Petrolisthes manimaculis</name>
    <dbReference type="NCBI Taxonomy" id="1843537"/>
    <lineage>
        <taxon>Eukaryota</taxon>
        <taxon>Metazoa</taxon>
        <taxon>Ecdysozoa</taxon>
        <taxon>Arthropoda</taxon>
        <taxon>Crustacea</taxon>
        <taxon>Multicrustacea</taxon>
        <taxon>Malacostraca</taxon>
        <taxon>Eumalacostraca</taxon>
        <taxon>Eucarida</taxon>
        <taxon>Decapoda</taxon>
        <taxon>Pleocyemata</taxon>
        <taxon>Anomura</taxon>
        <taxon>Galatheoidea</taxon>
        <taxon>Porcellanidae</taxon>
        <taxon>Petrolisthes</taxon>
    </lineage>
</organism>
<evidence type="ECO:0000256" key="1">
    <source>
        <dbReference type="SAM" id="MobiDB-lite"/>
    </source>
</evidence>
<protein>
    <submittedName>
        <fullName evidence="2">Uncharacterized protein</fullName>
    </submittedName>
</protein>
<comment type="caution">
    <text evidence="2">The sequence shown here is derived from an EMBL/GenBank/DDBJ whole genome shotgun (WGS) entry which is preliminary data.</text>
</comment>
<evidence type="ECO:0000313" key="3">
    <source>
        <dbReference type="Proteomes" id="UP001292094"/>
    </source>
</evidence>
<reference evidence="2" key="1">
    <citation type="submission" date="2023-11" db="EMBL/GenBank/DDBJ databases">
        <title>Genome assemblies of two species of porcelain crab, Petrolisthes cinctipes and Petrolisthes manimaculis (Anomura: Porcellanidae).</title>
        <authorList>
            <person name="Angst P."/>
        </authorList>
    </citation>
    <scope>NUCLEOTIDE SEQUENCE</scope>
    <source>
        <strain evidence="2">PB745_02</strain>
        <tissue evidence="2">Gill</tissue>
    </source>
</reference>
<accession>A0AAE1UBU5</accession>
<keyword evidence="3" id="KW-1185">Reference proteome</keyword>